<dbReference type="InterPro" id="IPR036679">
    <property type="entry name" value="FlgN-like_sf"/>
</dbReference>
<dbReference type="Gene3D" id="1.20.58.300">
    <property type="entry name" value="FlgN-like"/>
    <property type="match status" value="1"/>
</dbReference>
<sequence length="142" mass="15687">MDDQINLCHHKLENQIQHLNTLTQILDAELECLASKRGDGLKDIAREKLTLLNTIQKLDKEISGFSKEIFKTEQIEPLTSTINALLLKCQKQNDVNAQAAHQAQLAVRELKDIIIGAPTSITYGQDGGVVSANSELVKNLKA</sequence>
<dbReference type="RefSeq" id="WP_058029148.1">
    <property type="nucleotide sequence ID" value="NZ_CP013187.1"/>
</dbReference>
<dbReference type="PATRIC" id="fig|161398.10.peg.904"/>
<dbReference type="SUPFAM" id="SSF140566">
    <property type="entry name" value="FlgN-like"/>
    <property type="match status" value="1"/>
</dbReference>
<keyword evidence="3" id="KW-1005">Bacterial flagellum biogenesis</keyword>
<accession>A0A0S2K057</accession>
<keyword evidence="4" id="KW-0966">Cell projection</keyword>
<organism evidence="4 5">
    <name type="scientific">Pseudoalteromonas phenolica</name>
    <dbReference type="NCBI Taxonomy" id="161398"/>
    <lineage>
        <taxon>Bacteria</taxon>
        <taxon>Pseudomonadati</taxon>
        <taxon>Pseudomonadota</taxon>
        <taxon>Gammaproteobacteria</taxon>
        <taxon>Alteromonadales</taxon>
        <taxon>Pseudoalteromonadaceae</taxon>
        <taxon>Pseudoalteromonas</taxon>
    </lineage>
</organism>
<keyword evidence="5" id="KW-1185">Reference proteome</keyword>
<dbReference type="EMBL" id="CP013187">
    <property type="protein sequence ID" value="ALO41406.1"/>
    <property type="molecule type" value="Genomic_DNA"/>
</dbReference>
<dbReference type="GO" id="GO:0044780">
    <property type="term" value="P:bacterial-type flagellum assembly"/>
    <property type="evidence" value="ECO:0007669"/>
    <property type="project" value="InterPro"/>
</dbReference>
<evidence type="ECO:0000256" key="2">
    <source>
        <dbReference type="ARBA" id="ARBA00007703"/>
    </source>
</evidence>
<dbReference type="InterPro" id="IPR007809">
    <property type="entry name" value="FlgN-like"/>
</dbReference>
<dbReference type="STRING" id="161398.PP2015_888"/>
<reference evidence="5" key="1">
    <citation type="submission" date="2015-11" db="EMBL/GenBank/DDBJ databases">
        <authorList>
            <person name="Kim K.M."/>
        </authorList>
    </citation>
    <scope>NUCLEOTIDE SEQUENCE [LARGE SCALE GENOMIC DNA]</scope>
    <source>
        <strain evidence="5">KCTC 12086</strain>
    </source>
</reference>
<dbReference type="Proteomes" id="UP000061457">
    <property type="component" value="Chromosome I"/>
</dbReference>
<evidence type="ECO:0000313" key="4">
    <source>
        <dbReference type="EMBL" id="ALO41406.1"/>
    </source>
</evidence>
<evidence type="ECO:0000256" key="1">
    <source>
        <dbReference type="ARBA" id="ARBA00002397"/>
    </source>
</evidence>
<evidence type="ECO:0000256" key="3">
    <source>
        <dbReference type="ARBA" id="ARBA00022795"/>
    </source>
</evidence>
<protein>
    <submittedName>
        <fullName evidence="4">Flagellar biosynthesis chaperone</fullName>
    </submittedName>
</protein>
<proteinExistence type="inferred from homology"/>
<dbReference type="KEGG" id="pphe:PP2015_888"/>
<keyword evidence="4" id="KW-0969">Cilium</keyword>
<evidence type="ECO:0000313" key="5">
    <source>
        <dbReference type="Proteomes" id="UP000061457"/>
    </source>
</evidence>
<dbReference type="AlphaFoldDB" id="A0A0S2K057"/>
<gene>
    <name evidence="4" type="ORF">PP2015_888</name>
</gene>
<dbReference type="OrthoDB" id="6313931at2"/>
<comment type="similarity">
    <text evidence="2">Belongs to the FlgN family.</text>
</comment>
<comment type="function">
    <text evidence="1">Required for the efficient initiation of filament assembly.</text>
</comment>
<name>A0A0S2K057_9GAMM</name>
<dbReference type="Pfam" id="PF05130">
    <property type="entry name" value="FlgN"/>
    <property type="match status" value="1"/>
</dbReference>
<keyword evidence="4" id="KW-0282">Flagellum</keyword>